<dbReference type="InterPro" id="IPR029045">
    <property type="entry name" value="ClpP/crotonase-like_dom_sf"/>
</dbReference>
<sequence length="459" mass="48326">MSSWSTALEAVRKNLGRGLAFVGAASVLGSAAVAAARFQAARAERQLPSEFLLELPLDRLHVVDALTGGPLALLRGDVSLYQAVSALRRAAADERCRGVLAVAVSALRRAAADERCRGVLAVVGPRENLGGLATVQELRSALRSFRTLTAAAGRAAPTVAFSASFGEAGGSGMAAYLLASGCERVFVQPSGMLGLAGLESRAFFARGLLERLRAEPYVFAREEYKAAANLLRERGMTGPQRDNLTSLLGDMAEQMLSAMAAGRGLTGGDLREAMEAGPLMPRQALQRRLLDGTKYRDEAQALFPISSKALEEEKTKQGRKHRRRKDDFRMARVTLDKYIELTELAEAARAAGRGGAGWLTGTALEGLVLAIRGKLQDTLDAEKSSVGPPEARAATAGKPKVALVTAVGTIVQGPVAPSPASNQQVIDAAKLSAQLAQLLEDPDGGWGEGPHRGRVTAGV</sequence>
<keyword evidence="8" id="KW-1185">Reference proteome</keyword>
<proteinExistence type="inferred from homology"/>
<evidence type="ECO:0000256" key="2">
    <source>
        <dbReference type="ARBA" id="ARBA00022670"/>
    </source>
</evidence>
<evidence type="ECO:0000256" key="1">
    <source>
        <dbReference type="ARBA" id="ARBA00008683"/>
    </source>
</evidence>
<dbReference type="GO" id="GO:0008236">
    <property type="term" value="F:serine-type peptidase activity"/>
    <property type="evidence" value="ECO:0007669"/>
    <property type="project" value="UniProtKB-KW"/>
</dbReference>
<dbReference type="STRING" id="33097.A0A150G7I9"/>
<evidence type="ECO:0000256" key="4">
    <source>
        <dbReference type="ARBA" id="ARBA00022825"/>
    </source>
</evidence>
<keyword evidence="4" id="KW-0720">Serine protease</keyword>
<comment type="caution">
    <text evidence="7">The sequence shown here is derived from an EMBL/GenBank/DDBJ whole genome shotgun (WGS) entry which is preliminary data.</text>
</comment>
<organism evidence="7 8">
    <name type="scientific">Gonium pectorale</name>
    <name type="common">Green alga</name>
    <dbReference type="NCBI Taxonomy" id="33097"/>
    <lineage>
        <taxon>Eukaryota</taxon>
        <taxon>Viridiplantae</taxon>
        <taxon>Chlorophyta</taxon>
        <taxon>core chlorophytes</taxon>
        <taxon>Chlorophyceae</taxon>
        <taxon>CS clade</taxon>
        <taxon>Chlamydomonadales</taxon>
        <taxon>Volvocaceae</taxon>
        <taxon>Gonium</taxon>
    </lineage>
</organism>
<gene>
    <name evidence="7" type="ORF">GPECTOR_50g606</name>
</gene>
<evidence type="ECO:0000256" key="5">
    <source>
        <dbReference type="SAM" id="MobiDB-lite"/>
    </source>
</evidence>
<evidence type="ECO:0000256" key="3">
    <source>
        <dbReference type="ARBA" id="ARBA00022801"/>
    </source>
</evidence>
<dbReference type="SUPFAM" id="SSF52096">
    <property type="entry name" value="ClpP/crotonase"/>
    <property type="match status" value="1"/>
</dbReference>
<dbReference type="Proteomes" id="UP000075714">
    <property type="component" value="Unassembled WGS sequence"/>
</dbReference>
<dbReference type="Pfam" id="PF01343">
    <property type="entry name" value="Peptidase_S49"/>
    <property type="match status" value="1"/>
</dbReference>
<keyword evidence="2" id="KW-0645">Protease</keyword>
<dbReference type="AlphaFoldDB" id="A0A150G7I9"/>
<dbReference type="Gene3D" id="3.90.226.10">
    <property type="entry name" value="2-enoyl-CoA Hydratase, Chain A, domain 1"/>
    <property type="match status" value="1"/>
</dbReference>
<reference evidence="8" key="1">
    <citation type="journal article" date="2016" name="Nat. Commun.">
        <title>The Gonium pectorale genome demonstrates co-option of cell cycle regulation during the evolution of multicellularity.</title>
        <authorList>
            <person name="Hanschen E.R."/>
            <person name="Marriage T.N."/>
            <person name="Ferris P.J."/>
            <person name="Hamaji T."/>
            <person name="Toyoda A."/>
            <person name="Fujiyama A."/>
            <person name="Neme R."/>
            <person name="Noguchi H."/>
            <person name="Minakuchi Y."/>
            <person name="Suzuki M."/>
            <person name="Kawai-Toyooka H."/>
            <person name="Smith D.R."/>
            <person name="Sparks H."/>
            <person name="Anderson J."/>
            <person name="Bakaric R."/>
            <person name="Luria V."/>
            <person name="Karger A."/>
            <person name="Kirschner M.W."/>
            <person name="Durand P.M."/>
            <person name="Michod R.E."/>
            <person name="Nozaki H."/>
            <person name="Olson B.J."/>
        </authorList>
    </citation>
    <scope>NUCLEOTIDE SEQUENCE [LARGE SCALE GENOMIC DNA]</scope>
    <source>
        <strain evidence="8">NIES-2863</strain>
    </source>
</reference>
<dbReference type="OrthoDB" id="45421at2759"/>
<feature type="region of interest" description="Disordered" evidence="5">
    <location>
        <begin position="440"/>
        <end position="459"/>
    </location>
</feature>
<evidence type="ECO:0000313" key="8">
    <source>
        <dbReference type="Proteomes" id="UP000075714"/>
    </source>
</evidence>
<dbReference type="InterPro" id="IPR002142">
    <property type="entry name" value="Peptidase_S49"/>
</dbReference>
<feature type="domain" description="Peptidase S49" evidence="6">
    <location>
        <begin position="174"/>
        <end position="301"/>
    </location>
</feature>
<dbReference type="GO" id="GO:0006508">
    <property type="term" value="P:proteolysis"/>
    <property type="evidence" value="ECO:0007669"/>
    <property type="project" value="UniProtKB-KW"/>
</dbReference>
<keyword evidence="3" id="KW-0378">Hydrolase</keyword>
<name>A0A150G7I9_GONPE</name>
<protein>
    <recommendedName>
        <fullName evidence="6">Peptidase S49 domain-containing protein</fullName>
    </recommendedName>
</protein>
<accession>A0A150G7I9</accession>
<evidence type="ECO:0000259" key="6">
    <source>
        <dbReference type="Pfam" id="PF01343"/>
    </source>
</evidence>
<evidence type="ECO:0000313" key="7">
    <source>
        <dbReference type="EMBL" id="KXZ45812.1"/>
    </source>
</evidence>
<dbReference type="EMBL" id="LSYV01000051">
    <property type="protein sequence ID" value="KXZ45812.1"/>
    <property type="molecule type" value="Genomic_DNA"/>
</dbReference>
<comment type="similarity">
    <text evidence="1">Belongs to the peptidase S49 family.</text>
</comment>
<dbReference type="PANTHER" id="PTHR33209">
    <property type="entry name" value="PROTEASE 4"/>
    <property type="match status" value="1"/>
</dbReference>
<dbReference type="PANTHER" id="PTHR33209:SF1">
    <property type="entry name" value="PEPTIDASE S49 DOMAIN-CONTAINING PROTEIN"/>
    <property type="match status" value="1"/>
</dbReference>